<feature type="compositionally biased region" description="Basic and acidic residues" evidence="1">
    <location>
        <begin position="349"/>
        <end position="358"/>
    </location>
</feature>
<keyword evidence="2" id="KW-0812">Transmembrane</keyword>
<dbReference type="Pfam" id="PF08557">
    <property type="entry name" value="Lipid_DES"/>
    <property type="match status" value="1"/>
</dbReference>
<organism evidence="4 5">
    <name type="scientific">Tenebrio molitor</name>
    <name type="common">Yellow mealworm beetle</name>
    <dbReference type="NCBI Taxonomy" id="7067"/>
    <lineage>
        <taxon>Eukaryota</taxon>
        <taxon>Metazoa</taxon>
        <taxon>Ecdysozoa</taxon>
        <taxon>Arthropoda</taxon>
        <taxon>Hexapoda</taxon>
        <taxon>Insecta</taxon>
        <taxon>Pterygota</taxon>
        <taxon>Neoptera</taxon>
        <taxon>Endopterygota</taxon>
        <taxon>Coleoptera</taxon>
        <taxon>Polyphaga</taxon>
        <taxon>Cucujiformia</taxon>
        <taxon>Tenebrionidae</taxon>
        <taxon>Tenebrio</taxon>
    </lineage>
</organism>
<evidence type="ECO:0000256" key="1">
    <source>
        <dbReference type="SAM" id="MobiDB-lite"/>
    </source>
</evidence>
<dbReference type="AlphaFoldDB" id="A0A8J6HCZ2"/>
<evidence type="ECO:0000313" key="5">
    <source>
        <dbReference type="Proteomes" id="UP000719412"/>
    </source>
</evidence>
<sequence length="895" mass="103752">MSNLLTFSQYVSESLDTQQQVDTIYTDFTKAFDQIDHNIIIKKLDMFGFSNKLIAFFESYLSGRQQVGPGSPDFYSIYQRSVLDCEVLLYADDAKIFQTINSLSDADNLQRNLDRLNIWCTSNKLNLNPRKCKVMTYCRKKSEIPFVYSIGNTSLERCETVKDLGVHFDRELRFDTHIHHLTSSYGQWDEQEVEEHRRKLEKRTFEKQNLEKMEAELKEAIEKATTKKEVTVRGSKGTGRKNAWWDRECEQLKKEVKRKEDTEREEEEAEEGKGGERDKGNKNREGGMEIHKQREKEKGISEQGNNNARMGRLLYENVGREKRRRRSRNTNEGEAEGAGGNRNHSGRGGKTDKDKKKLEVNVEKRKMMVFTKRKRNGYASEKVERLRAEERWMCGAEREGQRYGQAREKGENQKIEGGMSFKNKVQILKFTTTTTLISVVIVDPQTVLILAIEDKLMPLMTPVASRYTAHILHGVFREPKMGQRVSRTDFEWVYTEEPHASRRKIILEKYPQIKKLFGYDPNFKWVVTLMVLIQFVMLFVMKDRSWPAIFLVGYCFGGVINHSLMLAVHEISHNLAFGHGRPMWNKMFGFFANLPIGIPISISFRKYHLEHHKCMLDVCRQHITDEIRKSSFLSLMADDTTDVSSQAQTVLVFRYELNGKVHERFWGFAYQESQNAEGLSQCILQQLDSILEDCPDKLIAQTYDGGAVTRGYEGGVNVKIKEKYKNAHFMYCYAHQLNKLLEKAVSNIPSVRIFFANLNGIASFFSDSPDRRAALQQVCDGRVPRPSQTKWKFQSRVVQTVFNYKEEILQCLENIEMGIPKRYSTETVALSSGFANWFEDITFFFWLSFFSKIMPHVDVLFNQLQQIQADALNIQIAIDSFEKAITDIRDDLPST</sequence>
<reference evidence="4" key="1">
    <citation type="journal article" date="2020" name="J Insects Food Feed">
        <title>The yellow mealworm (Tenebrio molitor) genome: a resource for the emerging insects as food and feed industry.</title>
        <authorList>
            <person name="Eriksson T."/>
            <person name="Andere A."/>
            <person name="Kelstrup H."/>
            <person name="Emery V."/>
            <person name="Picard C."/>
        </authorList>
    </citation>
    <scope>NUCLEOTIDE SEQUENCE</scope>
    <source>
        <strain evidence="4">Stoneville</strain>
        <tissue evidence="4">Whole head</tissue>
    </source>
</reference>
<gene>
    <name evidence="4" type="ORF">GEV33_010406</name>
</gene>
<name>A0A8J6HCZ2_TENMO</name>
<dbReference type="GO" id="GO:0042284">
    <property type="term" value="F:sphingolipid delta-4 desaturase activity"/>
    <property type="evidence" value="ECO:0007669"/>
    <property type="project" value="TreeGrafter"/>
</dbReference>
<dbReference type="EMBL" id="JABDTM020026098">
    <property type="protein sequence ID" value="KAH0812385.1"/>
    <property type="molecule type" value="Genomic_DNA"/>
</dbReference>
<proteinExistence type="predicted"/>
<dbReference type="SMART" id="SM01269">
    <property type="entry name" value="Lipid_DES"/>
    <property type="match status" value="1"/>
</dbReference>
<accession>A0A8J6HCZ2</accession>
<keyword evidence="2" id="KW-1133">Transmembrane helix</keyword>
<feature type="transmembrane region" description="Helical" evidence="2">
    <location>
        <begin position="548"/>
        <end position="567"/>
    </location>
</feature>
<keyword evidence="5" id="KW-1185">Reference proteome</keyword>
<comment type="caution">
    <text evidence="4">The sequence shown here is derived from an EMBL/GenBank/DDBJ whole genome shotgun (WGS) entry which is preliminary data.</text>
</comment>
<feature type="domain" description="Sphingolipid delta4-desaturase N-terminal" evidence="3">
    <location>
        <begin position="485"/>
        <end position="523"/>
    </location>
</feature>
<feature type="compositionally biased region" description="Basic and acidic residues" evidence="1">
    <location>
        <begin position="271"/>
        <end position="300"/>
    </location>
</feature>
<feature type="transmembrane region" description="Helical" evidence="2">
    <location>
        <begin position="587"/>
        <end position="604"/>
    </location>
</feature>
<evidence type="ECO:0000259" key="3">
    <source>
        <dbReference type="SMART" id="SM01269"/>
    </source>
</evidence>
<keyword evidence="2" id="KW-0472">Membrane</keyword>
<dbReference type="PANTHER" id="PTHR12879">
    <property type="entry name" value="SPHINGOLIPID DELTA 4 DESATURASE/C-4 HYDROXYLASE PROTEIN DES2"/>
    <property type="match status" value="1"/>
</dbReference>
<dbReference type="InterPro" id="IPR000477">
    <property type="entry name" value="RT_dom"/>
</dbReference>
<feature type="region of interest" description="Disordered" evidence="1">
    <location>
        <begin position="255"/>
        <end position="358"/>
    </location>
</feature>
<dbReference type="GO" id="GO:0046513">
    <property type="term" value="P:ceramide biosynthetic process"/>
    <property type="evidence" value="ECO:0007669"/>
    <property type="project" value="TreeGrafter"/>
</dbReference>
<evidence type="ECO:0000313" key="4">
    <source>
        <dbReference type="EMBL" id="KAH0812385.1"/>
    </source>
</evidence>
<protein>
    <recommendedName>
        <fullName evidence="3">Sphingolipid delta4-desaturase N-terminal domain-containing protein</fullName>
    </recommendedName>
</protein>
<dbReference type="InterPro" id="IPR012337">
    <property type="entry name" value="RNaseH-like_sf"/>
</dbReference>
<dbReference type="Proteomes" id="UP000719412">
    <property type="component" value="Unassembled WGS sequence"/>
</dbReference>
<reference evidence="4" key="2">
    <citation type="submission" date="2021-08" db="EMBL/GenBank/DDBJ databases">
        <authorList>
            <person name="Eriksson T."/>
        </authorList>
    </citation>
    <scope>NUCLEOTIDE SEQUENCE</scope>
    <source>
        <strain evidence="4">Stoneville</strain>
        <tissue evidence="4">Whole head</tissue>
    </source>
</reference>
<dbReference type="PANTHER" id="PTHR12879:SF8">
    <property type="entry name" value="SPHINGOLIPID DELTA(4)-DESATURASE DES1"/>
    <property type="match status" value="1"/>
</dbReference>
<dbReference type="Pfam" id="PF00078">
    <property type="entry name" value="RVT_1"/>
    <property type="match status" value="1"/>
</dbReference>
<dbReference type="InterPro" id="IPR013866">
    <property type="entry name" value="Sphingolipid_d4-desaturase_N"/>
</dbReference>
<evidence type="ECO:0000256" key="2">
    <source>
        <dbReference type="SAM" id="Phobius"/>
    </source>
</evidence>
<dbReference type="GO" id="GO:0016020">
    <property type="term" value="C:membrane"/>
    <property type="evidence" value="ECO:0007669"/>
    <property type="project" value="GOC"/>
</dbReference>
<dbReference type="SUPFAM" id="SSF53098">
    <property type="entry name" value="Ribonuclease H-like"/>
    <property type="match status" value="1"/>
</dbReference>
<feature type="transmembrane region" description="Helical" evidence="2">
    <location>
        <begin position="523"/>
        <end position="541"/>
    </location>
</feature>